<gene>
    <name evidence="1" type="ORF">ACFPYI_03960</name>
</gene>
<evidence type="ECO:0000313" key="1">
    <source>
        <dbReference type="EMBL" id="MFC5970477.1"/>
    </source>
</evidence>
<dbReference type="PANTHER" id="PTHR11220">
    <property type="entry name" value="HEME-BINDING PROTEIN-RELATED"/>
    <property type="match status" value="1"/>
</dbReference>
<dbReference type="EMBL" id="JBHSQH010000001">
    <property type="protein sequence ID" value="MFC5970477.1"/>
    <property type="molecule type" value="Genomic_DNA"/>
</dbReference>
<dbReference type="SUPFAM" id="SSF55136">
    <property type="entry name" value="Probable bacterial effector-binding domain"/>
    <property type="match status" value="1"/>
</dbReference>
<name>A0ABD5RIU3_9EURY</name>
<protein>
    <submittedName>
        <fullName evidence="1">SOUL family heme-binding protein</fullName>
    </submittedName>
</protein>
<organism evidence="1 2">
    <name type="scientific">Halomarina salina</name>
    <dbReference type="NCBI Taxonomy" id="1872699"/>
    <lineage>
        <taxon>Archaea</taxon>
        <taxon>Methanobacteriati</taxon>
        <taxon>Methanobacteriota</taxon>
        <taxon>Stenosarchaea group</taxon>
        <taxon>Halobacteria</taxon>
        <taxon>Halobacteriales</taxon>
        <taxon>Natronomonadaceae</taxon>
        <taxon>Halomarina</taxon>
    </lineage>
</organism>
<dbReference type="Gene3D" id="3.20.80.10">
    <property type="entry name" value="Regulatory factor, effector binding domain"/>
    <property type="match status" value="1"/>
</dbReference>
<proteinExistence type="predicted"/>
<accession>A0ABD5RIU3</accession>
<dbReference type="InterPro" id="IPR006917">
    <property type="entry name" value="SOUL_heme-bd"/>
</dbReference>
<dbReference type="RefSeq" id="WP_247419711.1">
    <property type="nucleotide sequence ID" value="NZ_JALLGW010000002.1"/>
</dbReference>
<dbReference type="InterPro" id="IPR011256">
    <property type="entry name" value="Reg_factor_effector_dom_sf"/>
</dbReference>
<sequence>MGRKTGLAVAATLGLLTAWVGWGAYTKRSTERVPFTTVRTVDGVEIREYPALVVVETTAASEPEAFDRLARYLSGANESRTDVSMTAPVRSYAEGRGATGAVTSAATATAATGARRATAPIRLHGMSVATTSPVRSATVGDRVTMGFYLPDSYTGASAPRPTNSQVALRAQPPRRLAVRPFSWWATDDRTRGEERALLSTLAEHDLTPASDPVVFQYDPPLTPPFLRENEVAVELPTTG</sequence>
<reference evidence="1 2" key="1">
    <citation type="journal article" date="2019" name="Int. J. Syst. Evol. Microbiol.">
        <title>The Global Catalogue of Microorganisms (GCM) 10K type strain sequencing project: providing services to taxonomists for standard genome sequencing and annotation.</title>
        <authorList>
            <consortium name="The Broad Institute Genomics Platform"/>
            <consortium name="The Broad Institute Genome Sequencing Center for Infectious Disease"/>
            <person name="Wu L."/>
            <person name="Ma J."/>
        </authorList>
    </citation>
    <scope>NUCLEOTIDE SEQUENCE [LARGE SCALE GENOMIC DNA]</scope>
    <source>
        <strain evidence="1 2">CGMCC 1.12543</strain>
    </source>
</reference>
<dbReference type="AlphaFoldDB" id="A0ABD5RIU3"/>
<dbReference type="PANTHER" id="PTHR11220:SF1">
    <property type="entry name" value="HEME-BINDING PROTEIN 2"/>
    <property type="match status" value="1"/>
</dbReference>
<dbReference type="Pfam" id="PF04832">
    <property type="entry name" value="SOUL"/>
    <property type="match status" value="1"/>
</dbReference>
<evidence type="ECO:0000313" key="2">
    <source>
        <dbReference type="Proteomes" id="UP001596099"/>
    </source>
</evidence>
<dbReference type="Proteomes" id="UP001596099">
    <property type="component" value="Unassembled WGS sequence"/>
</dbReference>
<keyword evidence="2" id="KW-1185">Reference proteome</keyword>
<comment type="caution">
    <text evidence="1">The sequence shown here is derived from an EMBL/GenBank/DDBJ whole genome shotgun (WGS) entry which is preliminary data.</text>
</comment>